<dbReference type="RefSeq" id="WP_129439057.1">
    <property type="nucleotide sequence ID" value="NZ_CP035492.1"/>
</dbReference>
<reference evidence="7 8" key="1">
    <citation type="submission" date="2019-01" db="EMBL/GenBank/DDBJ databases">
        <title>Genome sequencing of strain FW100M-2.</title>
        <authorList>
            <person name="Heo J."/>
            <person name="Kim S.-J."/>
            <person name="Kim J.-S."/>
            <person name="Hong S.-B."/>
            <person name="Kwon S.-W."/>
        </authorList>
    </citation>
    <scope>NUCLEOTIDE SEQUENCE [LARGE SCALE GENOMIC DNA]</scope>
    <source>
        <strain evidence="7 8">FW100M-2</strain>
    </source>
</reference>
<proteinExistence type="inferred from homology"/>
<evidence type="ECO:0000259" key="6">
    <source>
        <dbReference type="PROSITE" id="PS51012"/>
    </source>
</evidence>
<dbReference type="PANTHER" id="PTHR43229">
    <property type="entry name" value="NODULATION PROTEIN J"/>
    <property type="match status" value="1"/>
</dbReference>
<evidence type="ECO:0000256" key="4">
    <source>
        <dbReference type="ARBA" id="ARBA00023136"/>
    </source>
</evidence>
<dbReference type="PRINTS" id="PR00164">
    <property type="entry name" value="ABC2TRNSPORT"/>
</dbReference>
<keyword evidence="2 5" id="KW-0812">Transmembrane</keyword>
<keyword evidence="3 5" id="KW-1133">Transmembrane helix</keyword>
<evidence type="ECO:0000313" key="8">
    <source>
        <dbReference type="Proteomes" id="UP000293568"/>
    </source>
</evidence>
<feature type="transmembrane region" description="Helical" evidence="5">
    <location>
        <begin position="134"/>
        <end position="156"/>
    </location>
</feature>
<feature type="transmembrane region" description="Helical" evidence="5">
    <location>
        <begin position="21"/>
        <end position="41"/>
    </location>
</feature>
<dbReference type="PIRSF" id="PIRSF006648">
    <property type="entry name" value="DrrB"/>
    <property type="match status" value="1"/>
</dbReference>
<evidence type="ECO:0000256" key="2">
    <source>
        <dbReference type="ARBA" id="ARBA00022692"/>
    </source>
</evidence>
<protein>
    <recommendedName>
        <fullName evidence="5">Transport permease protein</fullName>
    </recommendedName>
</protein>
<dbReference type="InterPro" id="IPR047817">
    <property type="entry name" value="ABC2_TM_bact-type"/>
</dbReference>
<comment type="subcellular location">
    <subcellularLocation>
        <location evidence="5">Cell membrane</location>
        <topology evidence="5">Multi-pass membrane protein</topology>
    </subcellularLocation>
    <subcellularLocation>
        <location evidence="1">Membrane</location>
        <topology evidence="1">Multi-pass membrane protein</topology>
    </subcellularLocation>
</comment>
<gene>
    <name evidence="7" type="ORF">ET464_05800</name>
</gene>
<dbReference type="AlphaFoldDB" id="A0A4P6ESU2"/>
<dbReference type="PROSITE" id="PS51012">
    <property type="entry name" value="ABC_TM2"/>
    <property type="match status" value="1"/>
</dbReference>
<sequence>MNAYLRLIAFDLRLYFRDWMTIFWILVYPVLMLILFGSLFGSQEGLQEGKRYIDDYVPALCVMNVMSVSVFTLNINMIQYRESGILRRFRVTPVKRMAVLLSHAVQGLLFAVTGGIEVVIIAKLMWNIDVTASGVWQLLLAIVFGSIGFFSLGFALSGLTRTPGAASGLAMAIFFPMLFLSGISYPIDYMPSVLKAISDFIPMTYYVELAQGVWTGSSMFDYGLNWGVLAGMAAAFGALAVLLFKWENH</sequence>
<feature type="transmembrane region" description="Helical" evidence="5">
    <location>
        <begin position="168"/>
        <end position="187"/>
    </location>
</feature>
<accession>A0A4P6ESU2</accession>
<keyword evidence="5" id="KW-1003">Cell membrane</keyword>
<keyword evidence="8" id="KW-1185">Reference proteome</keyword>
<dbReference type="InterPro" id="IPR000412">
    <property type="entry name" value="ABC_2_transport"/>
</dbReference>
<feature type="transmembrane region" description="Helical" evidence="5">
    <location>
        <begin position="224"/>
        <end position="244"/>
    </location>
</feature>
<keyword evidence="5" id="KW-0813">Transport</keyword>
<dbReference type="OrthoDB" id="9774758at2"/>
<dbReference type="Proteomes" id="UP000293568">
    <property type="component" value="Chromosome"/>
</dbReference>
<dbReference type="Pfam" id="PF01061">
    <property type="entry name" value="ABC2_membrane"/>
    <property type="match status" value="1"/>
</dbReference>
<evidence type="ECO:0000256" key="3">
    <source>
        <dbReference type="ARBA" id="ARBA00022989"/>
    </source>
</evidence>
<dbReference type="PANTHER" id="PTHR43229:SF3">
    <property type="entry name" value="ABC-TYPE MULTIDRUG TRANSPORT SYSTEM, PERMEASE COMPONENT"/>
    <property type="match status" value="1"/>
</dbReference>
<organism evidence="7 8">
    <name type="scientific">Paenibacillus protaetiae</name>
    <dbReference type="NCBI Taxonomy" id="2509456"/>
    <lineage>
        <taxon>Bacteria</taxon>
        <taxon>Bacillati</taxon>
        <taxon>Bacillota</taxon>
        <taxon>Bacilli</taxon>
        <taxon>Bacillales</taxon>
        <taxon>Paenibacillaceae</taxon>
        <taxon>Paenibacillus</taxon>
    </lineage>
</organism>
<dbReference type="GO" id="GO:0140359">
    <property type="term" value="F:ABC-type transporter activity"/>
    <property type="evidence" value="ECO:0007669"/>
    <property type="project" value="InterPro"/>
</dbReference>
<dbReference type="InterPro" id="IPR051784">
    <property type="entry name" value="Nod_factor_ABC_transporter"/>
</dbReference>
<evidence type="ECO:0000313" key="7">
    <source>
        <dbReference type="EMBL" id="QAY65974.1"/>
    </source>
</evidence>
<feature type="transmembrane region" description="Helical" evidence="5">
    <location>
        <begin position="98"/>
        <end position="122"/>
    </location>
</feature>
<feature type="transmembrane region" description="Helical" evidence="5">
    <location>
        <begin position="56"/>
        <end position="77"/>
    </location>
</feature>
<dbReference type="EMBL" id="CP035492">
    <property type="protein sequence ID" value="QAY65974.1"/>
    <property type="molecule type" value="Genomic_DNA"/>
</dbReference>
<dbReference type="InterPro" id="IPR013525">
    <property type="entry name" value="ABC2_TM"/>
</dbReference>
<name>A0A4P6ESU2_9BACL</name>
<dbReference type="GO" id="GO:0043190">
    <property type="term" value="C:ATP-binding cassette (ABC) transporter complex"/>
    <property type="evidence" value="ECO:0007669"/>
    <property type="project" value="InterPro"/>
</dbReference>
<evidence type="ECO:0000256" key="5">
    <source>
        <dbReference type="RuleBase" id="RU361157"/>
    </source>
</evidence>
<keyword evidence="4 5" id="KW-0472">Membrane</keyword>
<comment type="similarity">
    <text evidence="5">Belongs to the ABC-2 integral membrane protein family.</text>
</comment>
<evidence type="ECO:0000256" key="1">
    <source>
        <dbReference type="ARBA" id="ARBA00004141"/>
    </source>
</evidence>
<dbReference type="KEGG" id="pprt:ET464_05800"/>
<feature type="domain" description="ABC transmembrane type-2" evidence="6">
    <location>
        <begin position="20"/>
        <end position="247"/>
    </location>
</feature>